<evidence type="ECO:0000313" key="2">
    <source>
        <dbReference type="Proteomes" id="UP000655523"/>
    </source>
</evidence>
<reference evidence="1 2" key="1">
    <citation type="submission" date="2019-11" db="EMBL/GenBank/DDBJ databases">
        <title>Metabolism of dissolved organic matter in forest soils.</title>
        <authorList>
            <person name="Cyle K.T."/>
            <person name="Wilhelm R.C."/>
            <person name="Martinez C.E."/>
        </authorList>
    </citation>
    <scope>NUCLEOTIDE SEQUENCE [LARGE SCALE GENOMIC DNA]</scope>
    <source>
        <strain evidence="1 2">5N</strain>
    </source>
</reference>
<keyword evidence="2" id="KW-1185">Reference proteome</keyword>
<dbReference type="AlphaFoldDB" id="A0A972NL95"/>
<sequence length="75" mass="8410">MRQPSRRDAIDAVFDTGQTALNAYGSMVRVTDMVRELLQKSVILPPKRAYKTPLFIAHRPGSLAGRAHRKITDFA</sequence>
<evidence type="ECO:0000313" key="1">
    <source>
        <dbReference type="EMBL" id="NPT54349.1"/>
    </source>
</evidence>
<name>A0A972NL95_9BURK</name>
<proteinExistence type="predicted"/>
<dbReference type="Proteomes" id="UP000655523">
    <property type="component" value="Unassembled WGS sequence"/>
</dbReference>
<organism evidence="1 2">
    <name type="scientific">Paraburkholderia elongata</name>
    <dbReference type="NCBI Taxonomy" id="2675747"/>
    <lineage>
        <taxon>Bacteria</taxon>
        <taxon>Pseudomonadati</taxon>
        <taxon>Pseudomonadota</taxon>
        <taxon>Betaproteobacteria</taxon>
        <taxon>Burkholderiales</taxon>
        <taxon>Burkholderiaceae</taxon>
        <taxon>Paraburkholderia</taxon>
    </lineage>
</organism>
<dbReference type="RefSeq" id="WP_172161722.1">
    <property type="nucleotide sequence ID" value="NZ_WOEZ01000036.1"/>
</dbReference>
<dbReference type="EMBL" id="WOEZ01000036">
    <property type="protein sequence ID" value="NPT54349.1"/>
    <property type="molecule type" value="Genomic_DNA"/>
</dbReference>
<gene>
    <name evidence="1" type="ORF">GNZ13_06915</name>
</gene>
<comment type="caution">
    <text evidence="1">The sequence shown here is derived from an EMBL/GenBank/DDBJ whole genome shotgun (WGS) entry which is preliminary data.</text>
</comment>
<accession>A0A972NL95</accession>
<protein>
    <submittedName>
        <fullName evidence="1">Uncharacterized protein</fullName>
    </submittedName>
</protein>